<dbReference type="NCBIfam" id="TIGR00057">
    <property type="entry name" value="L-threonylcarbamoyladenylate synthase"/>
    <property type="match status" value="1"/>
</dbReference>
<feature type="binding site" evidence="14">
    <location>
        <position position="124"/>
    </location>
    <ligand>
        <name>ATP</name>
        <dbReference type="ChEBI" id="CHEBI:30616"/>
    </ligand>
</feature>
<feature type="binding site" evidence="14">
    <location>
        <position position="148"/>
    </location>
    <ligand>
        <name>L-threonine</name>
        <dbReference type="ChEBI" id="CHEBI:57926"/>
    </ligand>
</feature>
<dbReference type="GO" id="GO:0000049">
    <property type="term" value="F:tRNA binding"/>
    <property type="evidence" value="ECO:0007669"/>
    <property type="project" value="TreeGrafter"/>
</dbReference>
<dbReference type="GO" id="GO:0006450">
    <property type="term" value="P:regulation of translational fidelity"/>
    <property type="evidence" value="ECO:0007669"/>
    <property type="project" value="TreeGrafter"/>
</dbReference>
<feature type="binding site" evidence="14">
    <location>
        <position position="65"/>
    </location>
    <ligand>
        <name>ATP</name>
        <dbReference type="ChEBI" id="CHEBI:30616"/>
    </ligand>
</feature>
<evidence type="ECO:0000256" key="1">
    <source>
        <dbReference type="ARBA" id="ARBA00004496"/>
    </source>
</evidence>
<keyword evidence="17" id="KW-1185">Reference proteome</keyword>
<protein>
    <recommendedName>
        <fullName evidence="4 13">Threonylcarbamoyl-AMP synthase</fullName>
        <shortName evidence="13">TC-AMP synthase</shortName>
        <ecNumber evidence="3 13">2.7.7.87</ecNumber>
    </recommendedName>
    <alternativeName>
        <fullName evidence="11 13">L-threonylcarbamoyladenylate synthase</fullName>
    </alternativeName>
</protein>
<dbReference type="GO" id="GO:0008033">
    <property type="term" value="P:tRNA processing"/>
    <property type="evidence" value="ECO:0007669"/>
    <property type="project" value="UniProtKB-KW"/>
</dbReference>
<dbReference type="InterPro" id="IPR006070">
    <property type="entry name" value="Sua5-like_dom"/>
</dbReference>
<feature type="binding site" evidence="14">
    <location>
        <position position="42"/>
    </location>
    <ligand>
        <name>L-threonine</name>
        <dbReference type="ChEBI" id="CHEBI:57926"/>
    </ligand>
</feature>
<dbReference type="FunFam" id="3.90.870.10:FF:000008">
    <property type="entry name" value="Threonylcarbamoyl-AMP synthase"/>
    <property type="match status" value="1"/>
</dbReference>
<sequence>MAQDFKDTKIWRVEPQQVSPEGLREAAACLQTGGLVAFPTETVYGLGADALNDKAVAGIFTAKGRPSDNPLIVHIADIDEVARLAVDFPERARRLAERFWPGPLTLVLPASQQVPPVVTAGLATVAVRMPSHPVARALIREAGTPVAAPSANRSGRPSPTLAAHVCEDLWGRIDGIVDGGACDFGLESTVVDATGDAAVILRPGGVTREMIEALGIPVRTSLTVERTVDCVDVVASKDEAPAEFRCDGDIEPSREVGYFIPPSPGMKYVHYAPRAPLYLLEGSWEGQVEALRRLLSDPAENADYGVSPTGLLISEDTYRRIEPVLQRSGDAGRGEKWVVRLTGSREDLTTVAQRLFGAIRAFDQTTVVRIVAETYPHRGIGSALMNRLEKAAGGRRWLG</sequence>
<dbReference type="RefSeq" id="WP_161259280.1">
    <property type="nucleotide sequence ID" value="NZ_WXEY01000018.1"/>
</dbReference>
<keyword evidence="7 13" id="KW-0819">tRNA processing</keyword>
<feature type="binding site" evidence="14">
    <location>
        <position position="150"/>
    </location>
    <ligand>
        <name>ATP</name>
        <dbReference type="ChEBI" id="CHEBI:30616"/>
    </ligand>
</feature>
<accession>A0A845L4X7</accession>
<evidence type="ECO:0000256" key="12">
    <source>
        <dbReference type="ARBA" id="ARBA00048366"/>
    </source>
</evidence>
<feature type="binding site" evidence="14">
    <location>
        <position position="202"/>
    </location>
    <ligand>
        <name>ATP</name>
        <dbReference type="ChEBI" id="CHEBI:30616"/>
    </ligand>
</feature>
<dbReference type="PANTHER" id="PTHR17490:SF16">
    <property type="entry name" value="THREONYLCARBAMOYL-AMP SYNTHASE"/>
    <property type="match status" value="1"/>
</dbReference>
<evidence type="ECO:0000256" key="4">
    <source>
        <dbReference type="ARBA" id="ARBA00015492"/>
    </source>
</evidence>
<evidence type="ECO:0000256" key="3">
    <source>
        <dbReference type="ARBA" id="ARBA00012584"/>
    </source>
</evidence>
<feature type="binding site" evidence="14">
    <location>
        <position position="271"/>
    </location>
    <ligand>
        <name>ATP</name>
        <dbReference type="ChEBI" id="CHEBI:30616"/>
    </ligand>
</feature>
<evidence type="ECO:0000256" key="6">
    <source>
        <dbReference type="ARBA" id="ARBA00022679"/>
    </source>
</evidence>
<dbReference type="Proteomes" id="UP000463470">
    <property type="component" value="Unassembled WGS sequence"/>
</dbReference>
<keyword evidence="10 13" id="KW-0067">ATP-binding</keyword>
<keyword evidence="5 13" id="KW-0963">Cytoplasm</keyword>
<dbReference type="EMBL" id="WXEY01000018">
    <property type="protein sequence ID" value="MZP30756.1"/>
    <property type="molecule type" value="Genomic_DNA"/>
</dbReference>
<evidence type="ECO:0000259" key="15">
    <source>
        <dbReference type="PROSITE" id="PS51163"/>
    </source>
</evidence>
<evidence type="ECO:0000256" key="9">
    <source>
        <dbReference type="ARBA" id="ARBA00022741"/>
    </source>
</evidence>
<dbReference type="Gene3D" id="3.90.870.10">
    <property type="entry name" value="DHBP synthase"/>
    <property type="match status" value="1"/>
</dbReference>
<evidence type="ECO:0000256" key="13">
    <source>
        <dbReference type="PIRNR" id="PIRNR004930"/>
    </source>
</evidence>
<keyword evidence="9 13" id="KW-0547">Nucleotide-binding</keyword>
<dbReference type="Pfam" id="PF01300">
    <property type="entry name" value="Sua5_yciO_yrdC"/>
    <property type="match status" value="1"/>
</dbReference>
<evidence type="ECO:0000256" key="5">
    <source>
        <dbReference type="ARBA" id="ARBA00022490"/>
    </source>
</evidence>
<feature type="binding site" evidence="14">
    <location>
        <position position="188"/>
    </location>
    <ligand>
        <name>L-threonine</name>
        <dbReference type="ChEBI" id="CHEBI:57926"/>
    </ligand>
</feature>
<comment type="caution">
    <text evidence="16">The sequence shown here is derived from an EMBL/GenBank/DDBJ whole genome shotgun (WGS) entry which is preliminary data.</text>
</comment>
<feature type="domain" description="YrdC-like" evidence="15">
    <location>
        <begin position="20"/>
        <end position="206"/>
    </location>
</feature>
<keyword evidence="6 13" id="KW-0808">Transferase</keyword>
<evidence type="ECO:0000256" key="7">
    <source>
        <dbReference type="ARBA" id="ARBA00022694"/>
    </source>
</evidence>
<name>A0A845L4X7_9FIRM</name>
<proteinExistence type="inferred from homology"/>
<evidence type="ECO:0000256" key="2">
    <source>
        <dbReference type="ARBA" id="ARBA00007663"/>
    </source>
</evidence>
<organism evidence="16 17">
    <name type="scientific">Heliomicrobium undosum</name>
    <dbReference type="NCBI Taxonomy" id="121734"/>
    <lineage>
        <taxon>Bacteria</taxon>
        <taxon>Bacillati</taxon>
        <taxon>Bacillota</taxon>
        <taxon>Clostridia</taxon>
        <taxon>Eubacteriales</taxon>
        <taxon>Heliobacteriaceae</taxon>
        <taxon>Heliomicrobium</taxon>
    </lineage>
</organism>
<dbReference type="GO" id="GO:0061710">
    <property type="term" value="F:L-threonylcarbamoyladenylate synthase"/>
    <property type="evidence" value="ECO:0007669"/>
    <property type="project" value="UniProtKB-EC"/>
</dbReference>
<comment type="subcellular location">
    <subcellularLocation>
        <location evidence="1 13">Cytoplasm</location>
    </subcellularLocation>
</comment>
<dbReference type="PANTHER" id="PTHR17490">
    <property type="entry name" value="SUA5"/>
    <property type="match status" value="1"/>
</dbReference>
<dbReference type="GO" id="GO:0003725">
    <property type="term" value="F:double-stranded RNA binding"/>
    <property type="evidence" value="ECO:0007669"/>
    <property type="project" value="UniProtKB-UniRule"/>
</dbReference>
<evidence type="ECO:0000256" key="11">
    <source>
        <dbReference type="ARBA" id="ARBA00029774"/>
    </source>
</evidence>
<dbReference type="OrthoDB" id="9814580at2"/>
<comment type="catalytic activity">
    <reaction evidence="12 13">
        <text>L-threonine + hydrogencarbonate + ATP = L-threonylcarbamoyladenylate + diphosphate + H2O</text>
        <dbReference type="Rhea" id="RHEA:36407"/>
        <dbReference type="ChEBI" id="CHEBI:15377"/>
        <dbReference type="ChEBI" id="CHEBI:17544"/>
        <dbReference type="ChEBI" id="CHEBI:30616"/>
        <dbReference type="ChEBI" id="CHEBI:33019"/>
        <dbReference type="ChEBI" id="CHEBI:57926"/>
        <dbReference type="ChEBI" id="CHEBI:73682"/>
        <dbReference type="EC" id="2.7.7.87"/>
    </reaction>
</comment>
<comment type="function">
    <text evidence="13">Required for the formation of a threonylcarbamoyl group on adenosine at position 37 (t(6)A37) in tRNAs that read codons beginning with adenine.</text>
</comment>
<evidence type="ECO:0000256" key="10">
    <source>
        <dbReference type="ARBA" id="ARBA00022840"/>
    </source>
</evidence>
<dbReference type="PIRSF" id="PIRSF004930">
    <property type="entry name" value="Tln_factor_SUA5"/>
    <property type="match status" value="1"/>
</dbReference>
<dbReference type="InterPro" id="IPR050156">
    <property type="entry name" value="TC-AMP_synthase_SUA5"/>
</dbReference>
<comment type="similarity">
    <text evidence="2 13">Belongs to the SUA5 family.</text>
</comment>
<dbReference type="GO" id="GO:0005737">
    <property type="term" value="C:cytoplasm"/>
    <property type="evidence" value="ECO:0007669"/>
    <property type="project" value="UniProtKB-SubCell"/>
</dbReference>
<evidence type="ECO:0000313" key="16">
    <source>
        <dbReference type="EMBL" id="MZP30756.1"/>
    </source>
</evidence>
<dbReference type="InterPro" id="IPR010923">
    <property type="entry name" value="T(6)A37_SUA5"/>
</dbReference>
<dbReference type="Pfam" id="PF03481">
    <property type="entry name" value="Sua5_C"/>
    <property type="match status" value="1"/>
</dbReference>
<evidence type="ECO:0000313" key="17">
    <source>
        <dbReference type="Proteomes" id="UP000463470"/>
    </source>
</evidence>
<reference evidence="16 17" key="1">
    <citation type="submission" date="2020-01" db="EMBL/GenBank/DDBJ databases">
        <title>Whole-genome sequence of Heliobacterium undosum DSM 13378.</title>
        <authorList>
            <person name="Kyndt J.A."/>
            <person name="Meyer T.E."/>
        </authorList>
    </citation>
    <scope>NUCLEOTIDE SEQUENCE [LARGE SCALE GENOMIC DNA]</scope>
    <source>
        <strain evidence="16 17">DSM 13378</strain>
    </source>
</reference>
<keyword evidence="8 13" id="KW-0548">Nucleotidyltransferase</keyword>
<dbReference type="GO" id="GO:0005524">
    <property type="term" value="F:ATP binding"/>
    <property type="evidence" value="ECO:0007669"/>
    <property type="project" value="UniProtKB-UniRule"/>
</dbReference>
<dbReference type="InterPro" id="IPR038385">
    <property type="entry name" value="Sua5/YwlC_C"/>
</dbReference>
<dbReference type="AlphaFoldDB" id="A0A845L4X7"/>
<dbReference type="EC" id="2.7.7.87" evidence="3 13"/>
<gene>
    <name evidence="16" type="ORF">GTO91_13640</name>
</gene>
<feature type="binding site" evidence="14">
    <location>
        <position position="158"/>
    </location>
    <ligand>
        <name>ATP</name>
        <dbReference type="ChEBI" id="CHEBI:30616"/>
    </ligand>
</feature>
<dbReference type="Gene3D" id="3.40.50.11030">
    <property type="entry name" value="Threonylcarbamoyl-AMP synthase, C-terminal domain"/>
    <property type="match status" value="1"/>
</dbReference>
<evidence type="ECO:0000256" key="14">
    <source>
        <dbReference type="PIRSR" id="PIRSR004930-1"/>
    </source>
</evidence>
<dbReference type="InterPro" id="IPR017945">
    <property type="entry name" value="DHBP_synth_RibB-like_a/b_dom"/>
</dbReference>
<dbReference type="InterPro" id="IPR005145">
    <property type="entry name" value="Sua5_C"/>
</dbReference>
<dbReference type="SUPFAM" id="SSF55821">
    <property type="entry name" value="YrdC/RibB"/>
    <property type="match status" value="1"/>
</dbReference>
<feature type="binding site" evidence="14">
    <location>
        <position position="69"/>
    </location>
    <ligand>
        <name>ATP</name>
        <dbReference type="ChEBI" id="CHEBI:30616"/>
    </ligand>
</feature>
<feature type="binding site" evidence="14">
    <location>
        <position position="74"/>
    </location>
    <ligand>
        <name>L-threonine</name>
        <dbReference type="ChEBI" id="CHEBI:57926"/>
    </ligand>
</feature>
<evidence type="ECO:0000256" key="8">
    <source>
        <dbReference type="ARBA" id="ARBA00022695"/>
    </source>
</evidence>
<dbReference type="PROSITE" id="PS51163">
    <property type="entry name" value="YRDC"/>
    <property type="match status" value="1"/>
</dbReference>
<feature type="binding site" evidence="14">
    <location>
        <position position="128"/>
    </location>
    <ligand>
        <name>L-threonine</name>
        <dbReference type="ChEBI" id="CHEBI:57926"/>
    </ligand>
</feature>